<dbReference type="EMBL" id="DS114678">
    <property type="protein sequence ID" value="EAX86326.1"/>
    <property type="molecule type" value="Genomic_DNA"/>
</dbReference>
<dbReference type="OrthoDB" id="10654788at2759"/>
<gene>
    <name evidence="3" type="ORF">TVAG_484970</name>
</gene>
<dbReference type="VEuPathDB" id="TrichDB:TVAGG3_0235820"/>
<name>A2G942_TRIV3</name>
<dbReference type="RefSeq" id="XP_001299256.1">
    <property type="nucleotide sequence ID" value="XM_001299255.1"/>
</dbReference>
<evidence type="ECO:0000256" key="2">
    <source>
        <dbReference type="SAM" id="MobiDB-lite"/>
    </source>
</evidence>
<sequence length="403" mass="46137">MRKSMISSDSHSDSSDGSELSNTRANILQEQQQLKKEILAAKQQVQRYEHDLEIAQNAYNIGEIAFLQRAKKLAQLFGGTIKSDEELIEKVQNLMKEADENEQKAKELRVELEEYQNAKQQNDTLVQTQQNELQKQKDLLSKKKADLAKAQEVYENATNDLNFMQQKTTDLINSLSPVAAAIGCTEINDEFFRILEQRLSSYNPDYDKPLKRIAKAANVSYRGLTGFNPGQFFDKVVDSYNELQNTVNQESNAQNEVKRKMENIDLQIKQKENETETLKRAIAKLEDELNNKKSALAQKDSEQIAEMKKKAEIVRAKELEHVKRVLEKIGAPSLIKDNTSLDDSIDILCSVIMKLARKVQERKQSALARDSHSQERLQRNIHAIEDTADVIIKSNRLLLKKYK</sequence>
<dbReference type="VEuPathDB" id="TrichDB:TVAG_484970"/>
<reference evidence="3" key="1">
    <citation type="submission" date="2006-10" db="EMBL/GenBank/DDBJ databases">
        <authorList>
            <person name="Amadeo P."/>
            <person name="Zhao Q."/>
            <person name="Wortman J."/>
            <person name="Fraser-Liggett C."/>
            <person name="Carlton J."/>
        </authorList>
    </citation>
    <scope>NUCLEOTIDE SEQUENCE</scope>
    <source>
        <strain evidence="3">G3</strain>
    </source>
</reference>
<reference evidence="3" key="2">
    <citation type="journal article" date="2007" name="Science">
        <title>Draft genome sequence of the sexually transmitted pathogen Trichomonas vaginalis.</title>
        <authorList>
            <person name="Carlton J.M."/>
            <person name="Hirt R.P."/>
            <person name="Silva J.C."/>
            <person name="Delcher A.L."/>
            <person name="Schatz M."/>
            <person name="Zhao Q."/>
            <person name="Wortman J.R."/>
            <person name="Bidwell S.L."/>
            <person name="Alsmark U.C.M."/>
            <person name="Besteiro S."/>
            <person name="Sicheritz-Ponten T."/>
            <person name="Noel C.J."/>
            <person name="Dacks J.B."/>
            <person name="Foster P.G."/>
            <person name="Simillion C."/>
            <person name="Van de Peer Y."/>
            <person name="Miranda-Saavedra D."/>
            <person name="Barton G.J."/>
            <person name="Westrop G.D."/>
            <person name="Mueller S."/>
            <person name="Dessi D."/>
            <person name="Fiori P.L."/>
            <person name="Ren Q."/>
            <person name="Paulsen I."/>
            <person name="Zhang H."/>
            <person name="Bastida-Corcuera F.D."/>
            <person name="Simoes-Barbosa A."/>
            <person name="Brown M.T."/>
            <person name="Hayes R.D."/>
            <person name="Mukherjee M."/>
            <person name="Okumura C.Y."/>
            <person name="Schneider R."/>
            <person name="Smith A.J."/>
            <person name="Vanacova S."/>
            <person name="Villalvazo M."/>
            <person name="Haas B.J."/>
            <person name="Pertea M."/>
            <person name="Feldblyum T.V."/>
            <person name="Utterback T.R."/>
            <person name="Shu C.L."/>
            <person name="Osoegawa K."/>
            <person name="de Jong P.J."/>
            <person name="Hrdy I."/>
            <person name="Horvathova L."/>
            <person name="Zubacova Z."/>
            <person name="Dolezal P."/>
            <person name="Malik S.B."/>
            <person name="Logsdon J.M. Jr."/>
            <person name="Henze K."/>
            <person name="Gupta A."/>
            <person name="Wang C.C."/>
            <person name="Dunne R.L."/>
            <person name="Upcroft J.A."/>
            <person name="Upcroft P."/>
            <person name="White O."/>
            <person name="Salzberg S.L."/>
            <person name="Tang P."/>
            <person name="Chiu C.-H."/>
            <person name="Lee Y.-S."/>
            <person name="Embley T.M."/>
            <person name="Coombs G.H."/>
            <person name="Mottram J.C."/>
            <person name="Tachezy J."/>
            <person name="Fraser-Liggett C.M."/>
            <person name="Johnson P.J."/>
        </authorList>
    </citation>
    <scope>NUCLEOTIDE SEQUENCE [LARGE SCALE GENOMIC DNA]</scope>
    <source>
        <strain evidence="3">G3</strain>
    </source>
</reference>
<dbReference type="SMR" id="A2G942"/>
<dbReference type="InParanoid" id="A2G942"/>
<evidence type="ECO:0000313" key="4">
    <source>
        <dbReference type="Proteomes" id="UP000001542"/>
    </source>
</evidence>
<dbReference type="KEGG" id="tva:4743970"/>
<evidence type="ECO:0000313" key="3">
    <source>
        <dbReference type="EMBL" id="EAX86326.1"/>
    </source>
</evidence>
<proteinExistence type="predicted"/>
<feature type="region of interest" description="Disordered" evidence="2">
    <location>
        <begin position="1"/>
        <end position="26"/>
    </location>
</feature>
<dbReference type="AlphaFoldDB" id="A2G942"/>
<protein>
    <submittedName>
        <fullName evidence="3">Uncharacterized protein</fullName>
    </submittedName>
</protein>
<keyword evidence="4" id="KW-1185">Reference proteome</keyword>
<evidence type="ECO:0000256" key="1">
    <source>
        <dbReference type="SAM" id="Coils"/>
    </source>
</evidence>
<accession>A2G942</accession>
<dbReference type="Proteomes" id="UP000001542">
    <property type="component" value="Unassembled WGS sequence"/>
</dbReference>
<organism evidence="3 4">
    <name type="scientific">Trichomonas vaginalis (strain ATCC PRA-98 / G3)</name>
    <dbReference type="NCBI Taxonomy" id="412133"/>
    <lineage>
        <taxon>Eukaryota</taxon>
        <taxon>Metamonada</taxon>
        <taxon>Parabasalia</taxon>
        <taxon>Trichomonadida</taxon>
        <taxon>Trichomonadidae</taxon>
        <taxon>Trichomonas</taxon>
    </lineage>
</organism>
<keyword evidence="1" id="KW-0175">Coiled coil</keyword>
<feature type="coiled-coil region" evidence="1">
    <location>
        <begin position="240"/>
        <end position="317"/>
    </location>
</feature>